<name>X0V0A5_9ZZZZ</name>
<dbReference type="AlphaFoldDB" id="X0V0A5"/>
<protein>
    <submittedName>
        <fullName evidence="1">Uncharacterized protein</fullName>
    </submittedName>
</protein>
<reference evidence="1" key="1">
    <citation type="journal article" date="2014" name="Front. Microbiol.">
        <title>High frequency of phylogenetically diverse reductive dehalogenase-homologous genes in deep subseafloor sedimentary metagenomes.</title>
        <authorList>
            <person name="Kawai M."/>
            <person name="Futagami T."/>
            <person name="Toyoda A."/>
            <person name="Takaki Y."/>
            <person name="Nishi S."/>
            <person name="Hori S."/>
            <person name="Arai W."/>
            <person name="Tsubouchi T."/>
            <person name="Morono Y."/>
            <person name="Uchiyama I."/>
            <person name="Ito T."/>
            <person name="Fujiyama A."/>
            <person name="Inagaki F."/>
            <person name="Takami H."/>
        </authorList>
    </citation>
    <scope>NUCLEOTIDE SEQUENCE</scope>
    <source>
        <strain evidence="1">Expedition CK06-06</strain>
    </source>
</reference>
<organism evidence="1">
    <name type="scientific">marine sediment metagenome</name>
    <dbReference type="NCBI Taxonomy" id="412755"/>
    <lineage>
        <taxon>unclassified sequences</taxon>
        <taxon>metagenomes</taxon>
        <taxon>ecological metagenomes</taxon>
    </lineage>
</organism>
<feature type="non-terminal residue" evidence="1">
    <location>
        <position position="88"/>
    </location>
</feature>
<comment type="caution">
    <text evidence="1">The sequence shown here is derived from an EMBL/GenBank/DDBJ whole genome shotgun (WGS) entry which is preliminary data.</text>
</comment>
<gene>
    <name evidence="1" type="ORF">S01H1_41144</name>
</gene>
<sequence>MQVTFIRSFVKRFRIPFYRRLGELLEPMGIDIKLVMGQPDRFHAQDSDIVTSLDLCEKTQNTYLYFAGRSLVWQPALRYVDGSNLVIV</sequence>
<dbReference type="EMBL" id="BARS01026076">
    <property type="protein sequence ID" value="GAG11524.1"/>
    <property type="molecule type" value="Genomic_DNA"/>
</dbReference>
<evidence type="ECO:0000313" key="1">
    <source>
        <dbReference type="EMBL" id="GAG11524.1"/>
    </source>
</evidence>
<proteinExistence type="predicted"/>
<accession>X0V0A5</accession>